<dbReference type="Proteomes" id="UP000324065">
    <property type="component" value="Unassembled WGS sequence"/>
</dbReference>
<dbReference type="AlphaFoldDB" id="A0A5M6IEV1"/>
<accession>A0A5M6IEV1</accession>
<dbReference type="EMBL" id="VWPJ01000003">
    <property type="protein sequence ID" value="KAA5606801.1"/>
    <property type="molecule type" value="Genomic_DNA"/>
</dbReference>
<sequence>MARLDEAESWPALREALEADGLDRRLGADGMQRLADVWRERAVRALDDAALAAEVRFWAEGGDLPLHPEGFRAPLPGDLAAEAKRRGWFVRPLGTGGWVVNAPDEAPKTLPARR</sequence>
<proteinExistence type="predicted"/>
<evidence type="ECO:0000313" key="1">
    <source>
        <dbReference type="EMBL" id="KAA5606801.1"/>
    </source>
</evidence>
<protein>
    <submittedName>
        <fullName evidence="1">Uncharacterized protein</fullName>
    </submittedName>
</protein>
<name>A0A5M6IEV1_9PROT</name>
<evidence type="ECO:0000313" key="2">
    <source>
        <dbReference type="Proteomes" id="UP000324065"/>
    </source>
</evidence>
<gene>
    <name evidence="1" type="ORF">F1188_04640</name>
</gene>
<dbReference type="OrthoDB" id="7358387at2"/>
<organism evidence="1 2">
    <name type="scientific">Roseospira marina</name>
    <dbReference type="NCBI Taxonomy" id="140057"/>
    <lineage>
        <taxon>Bacteria</taxon>
        <taxon>Pseudomonadati</taxon>
        <taxon>Pseudomonadota</taxon>
        <taxon>Alphaproteobacteria</taxon>
        <taxon>Rhodospirillales</taxon>
        <taxon>Rhodospirillaceae</taxon>
        <taxon>Roseospira</taxon>
    </lineage>
</organism>
<comment type="caution">
    <text evidence="1">The sequence shown here is derived from an EMBL/GenBank/DDBJ whole genome shotgun (WGS) entry which is preliminary data.</text>
</comment>
<keyword evidence="2" id="KW-1185">Reference proteome</keyword>
<reference evidence="1 2" key="1">
    <citation type="submission" date="2019-09" db="EMBL/GenBank/DDBJ databases">
        <title>Genome sequence of Roseospira marina, one of the more divergent members of the non-sulfur purple photosynthetic bacterial family, the Rhodospirillaceae.</title>
        <authorList>
            <person name="Meyer T."/>
            <person name="Kyndt J."/>
        </authorList>
    </citation>
    <scope>NUCLEOTIDE SEQUENCE [LARGE SCALE GENOMIC DNA]</scope>
    <source>
        <strain evidence="1 2">DSM 15113</strain>
    </source>
</reference>